<dbReference type="InterPro" id="IPR016171">
    <property type="entry name" value="Vanillyl_alc_oxidase_C-sub2"/>
</dbReference>
<dbReference type="PANTHER" id="PTHR43762">
    <property type="entry name" value="L-GULONOLACTONE OXIDASE"/>
    <property type="match status" value="1"/>
</dbReference>
<feature type="domain" description="FAD-binding PCMH-type" evidence="4">
    <location>
        <begin position="46"/>
        <end position="212"/>
    </location>
</feature>
<feature type="chain" id="PRO_5045242611" evidence="3">
    <location>
        <begin position="21"/>
        <end position="457"/>
    </location>
</feature>
<dbReference type="InterPro" id="IPR036318">
    <property type="entry name" value="FAD-bd_PCMH-like_sf"/>
</dbReference>
<dbReference type="Gene3D" id="1.10.45.10">
    <property type="entry name" value="Vanillyl-alcohol Oxidase, Chain A, domain 4"/>
    <property type="match status" value="1"/>
</dbReference>
<evidence type="ECO:0000313" key="5">
    <source>
        <dbReference type="EMBL" id="MBC3538835.1"/>
    </source>
</evidence>
<dbReference type="RefSeq" id="WP_186633233.1">
    <property type="nucleotide sequence ID" value="NZ_JACOAF010000008.1"/>
</dbReference>
<dbReference type="InterPro" id="IPR010031">
    <property type="entry name" value="FAD_lactone_oxidase-like"/>
</dbReference>
<dbReference type="Gene3D" id="3.30.70.2530">
    <property type="match status" value="1"/>
</dbReference>
<sequence>MRKRSVLKAALFLTSGALFIHSLARRAKFVSRLKSKKKQKNWAGNLTYSTEAVTYPSTVPEVQKLVKSCVRLRTLGSRHSFNRIADSKENLISLQKMDAVVSLDKEAHKVTVEAGMRYGELSSFLHENGYAVPNMASLPHITVVGACSTATHGSGIQNGNLATSVSAIEFVNAAGELVTLSREKDGEQFNGAVVALGGLGAVTKITLDLVPTFQMTQVVYRNLPMRALQDHFVEIMSKGYSVSLFTHWENQYINQVWVKSKVEEGQPATIEPELFGAKLATQKLHPIEDQSPENTTDQLGEIGEWYELLPHFKMGFKPSAGAELQSEYFVAIEHAYEAILAIESLHEKISPHLFVSEIRTIKADELWLSPQYQQTTVAFHFTWKQDEEVVLQLLPLIEEKLEPFQPRPHWGKLFTMSPAVLQSRYERMEDFRQLLLQHDPKGKFRNEFMDTYVFGES</sequence>
<dbReference type="EMBL" id="JACOAF010000008">
    <property type="protein sequence ID" value="MBC3538835.1"/>
    <property type="molecule type" value="Genomic_DNA"/>
</dbReference>
<dbReference type="PANTHER" id="PTHR43762:SF1">
    <property type="entry name" value="D-ARABINONO-1,4-LACTONE OXIDASE"/>
    <property type="match status" value="1"/>
</dbReference>
<evidence type="ECO:0000313" key="6">
    <source>
        <dbReference type="Proteomes" id="UP000659698"/>
    </source>
</evidence>
<evidence type="ECO:0000256" key="2">
    <source>
        <dbReference type="ARBA" id="ARBA00023002"/>
    </source>
</evidence>
<keyword evidence="1" id="KW-0285">Flavoprotein</keyword>
<keyword evidence="6" id="KW-1185">Reference proteome</keyword>
<dbReference type="InterPro" id="IPR006094">
    <property type="entry name" value="Oxid_FAD_bind_N"/>
</dbReference>
<name>A0ABR6VNR2_9BACT</name>
<dbReference type="SUPFAM" id="SSF56176">
    <property type="entry name" value="FAD-binding/transporter-associated domain-like"/>
    <property type="match status" value="1"/>
</dbReference>
<keyword evidence="2" id="KW-0560">Oxidoreductase</keyword>
<dbReference type="Gene3D" id="3.30.465.10">
    <property type="match status" value="1"/>
</dbReference>
<evidence type="ECO:0000259" key="4">
    <source>
        <dbReference type="PROSITE" id="PS51387"/>
    </source>
</evidence>
<evidence type="ECO:0000256" key="3">
    <source>
        <dbReference type="SAM" id="SignalP"/>
    </source>
</evidence>
<dbReference type="Gene3D" id="3.30.43.10">
    <property type="entry name" value="Uridine Diphospho-n-acetylenolpyruvylglucosamine Reductase, domain 2"/>
    <property type="match status" value="1"/>
</dbReference>
<proteinExistence type="predicted"/>
<organism evidence="5 6">
    <name type="scientific">Rufibacter sediminis</name>
    <dbReference type="NCBI Taxonomy" id="2762756"/>
    <lineage>
        <taxon>Bacteria</taxon>
        <taxon>Pseudomonadati</taxon>
        <taxon>Bacteroidota</taxon>
        <taxon>Cytophagia</taxon>
        <taxon>Cytophagales</taxon>
        <taxon>Hymenobacteraceae</taxon>
        <taxon>Rufibacter</taxon>
    </lineage>
</organism>
<dbReference type="InterPro" id="IPR007173">
    <property type="entry name" value="ALO_C"/>
</dbReference>
<accession>A0ABR6VNR2</accession>
<comment type="caution">
    <text evidence="5">The sequence shown here is derived from an EMBL/GenBank/DDBJ whole genome shotgun (WGS) entry which is preliminary data.</text>
</comment>
<dbReference type="PIRSF" id="PIRSF000136">
    <property type="entry name" value="LGO_GLO"/>
    <property type="match status" value="1"/>
</dbReference>
<keyword evidence="3" id="KW-0732">Signal</keyword>
<feature type="signal peptide" evidence="3">
    <location>
        <begin position="1"/>
        <end position="20"/>
    </location>
</feature>
<evidence type="ECO:0000256" key="1">
    <source>
        <dbReference type="ARBA" id="ARBA00022827"/>
    </source>
</evidence>
<dbReference type="InterPro" id="IPR016169">
    <property type="entry name" value="FAD-bd_PCMH_sub2"/>
</dbReference>
<protein>
    <submittedName>
        <fullName evidence="5">FAD-binding protein</fullName>
    </submittedName>
</protein>
<dbReference type="PROSITE" id="PS51387">
    <property type="entry name" value="FAD_PCMH"/>
    <property type="match status" value="1"/>
</dbReference>
<gene>
    <name evidence="5" type="ORF">H7U12_04030</name>
</gene>
<dbReference type="Pfam" id="PF01565">
    <property type="entry name" value="FAD_binding_4"/>
    <property type="match status" value="1"/>
</dbReference>
<dbReference type="InterPro" id="IPR016167">
    <property type="entry name" value="FAD-bd_PCMH_sub1"/>
</dbReference>
<dbReference type="Proteomes" id="UP000659698">
    <property type="component" value="Unassembled WGS sequence"/>
</dbReference>
<keyword evidence="1" id="KW-0274">FAD</keyword>
<dbReference type="Gene3D" id="3.30.70.2520">
    <property type="match status" value="1"/>
</dbReference>
<dbReference type="InterPro" id="IPR016166">
    <property type="entry name" value="FAD-bd_PCMH"/>
</dbReference>
<reference evidence="5 6" key="1">
    <citation type="journal article" date="2019" name="Int. J. Syst. Evol. Microbiol.">
        <title>Rufibacter sediminis sp. nov., isolated from freshwater lake sediment.</title>
        <authorList>
            <person name="Qu J.H."/>
            <person name="Zhang L.J."/>
            <person name="Fu Y.H."/>
            <person name="Li H.F."/>
        </authorList>
    </citation>
    <scope>NUCLEOTIDE SEQUENCE [LARGE SCALE GENOMIC DNA]</scope>
    <source>
        <strain evidence="5 6">H-1</strain>
    </source>
</reference>
<dbReference type="Pfam" id="PF04030">
    <property type="entry name" value="ALO"/>
    <property type="match status" value="1"/>
</dbReference>